<feature type="transmembrane region" description="Helical" evidence="3">
    <location>
        <begin position="95"/>
        <end position="115"/>
    </location>
</feature>
<dbReference type="FunFam" id="3.30.70.270:FF:000001">
    <property type="entry name" value="Diguanylate cyclase domain protein"/>
    <property type="match status" value="1"/>
</dbReference>
<comment type="catalytic activity">
    <reaction evidence="2">
        <text>2 GTP = 3',3'-c-di-GMP + 2 diphosphate</text>
        <dbReference type="Rhea" id="RHEA:24898"/>
        <dbReference type="ChEBI" id="CHEBI:33019"/>
        <dbReference type="ChEBI" id="CHEBI:37565"/>
        <dbReference type="ChEBI" id="CHEBI:58805"/>
        <dbReference type="EC" id="2.7.7.65"/>
    </reaction>
</comment>
<evidence type="ECO:0000256" key="2">
    <source>
        <dbReference type="ARBA" id="ARBA00034247"/>
    </source>
</evidence>
<dbReference type="InterPro" id="IPR000160">
    <property type="entry name" value="GGDEF_dom"/>
</dbReference>
<keyword evidence="3" id="KW-0812">Transmembrane</keyword>
<dbReference type="EMBL" id="JACIDW010000003">
    <property type="protein sequence ID" value="MBB3964127.1"/>
    <property type="molecule type" value="Genomic_DNA"/>
</dbReference>
<reference evidence="5 6" key="1">
    <citation type="submission" date="2020-08" db="EMBL/GenBank/DDBJ databases">
        <title>Genomic Encyclopedia of Type Strains, Phase IV (KMG-IV): sequencing the most valuable type-strain genomes for metagenomic binning, comparative biology and taxonomic classification.</title>
        <authorList>
            <person name="Goeker M."/>
        </authorList>
    </citation>
    <scope>NUCLEOTIDE SEQUENCE [LARGE SCALE GENOMIC DNA]</scope>
    <source>
        <strain evidence="5 6">DSM 26575</strain>
    </source>
</reference>
<keyword evidence="6" id="KW-1185">Reference proteome</keyword>
<evidence type="ECO:0000256" key="3">
    <source>
        <dbReference type="SAM" id="Phobius"/>
    </source>
</evidence>
<evidence type="ECO:0000256" key="1">
    <source>
        <dbReference type="ARBA" id="ARBA00012528"/>
    </source>
</evidence>
<feature type="transmembrane region" description="Helical" evidence="3">
    <location>
        <begin position="167"/>
        <end position="189"/>
    </location>
</feature>
<evidence type="ECO:0000259" key="4">
    <source>
        <dbReference type="PROSITE" id="PS50887"/>
    </source>
</evidence>
<sequence length="426" mass="47441">MIANVNLILFIAEAIGYFTLMVTLLHFRARIGIGIFLTALGVMHFMETYLAAVFYVELPFGIVSPGSSVFFTGKLMMILMLYLQEDAAVVRQPIYGLFIGNLLTVAIAWIVQWHAPLQLTPDTVPSDAFLKEMGWLMLWGTAILYLDAIGIILLYERLGGYLRQRPVLRFMICGFVMLTFDQIAFFGALHYSVGVPVAAFWGGWKAKMLAVCIYTVLFAIYEKWIGHAVTTSSVRPIGDIFSDLTFRERYNDLLSRTGRDVLTGLYDRTRMELEAPVMIRESLRQGQSATVMILDADHFKNVNDVFGHLQGDDVLRAIAARLGTILRAGDRVFRFGGEEFVAICPLTDQAEGLRLAERLRWTIENSVSTPDGKPVTISIGVATATEDGDVFTAILSSADERLYQAKKNGRNCVFGRSGVHEFTVAG</sequence>
<dbReference type="InterPro" id="IPR029787">
    <property type="entry name" value="Nucleotide_cyclase"/>
</dbReference>
<evidence type="ECO:0000313" key="6">
    <source>
        <dbReference type="Proteomes" id="UP000582090"/>
    </source>
</evidence>
<accession>A0A7W6CN62</accession>
<dbReference type="AlphaFoldDB" id="A0A7W6CN62"/>
<dbReference type="EC" id="2.7.7.65" evidence="1"/>
<dbReference type="Proteomes" id="UP000582090">
    <property type="component" value="Unassembled WGS sequence"/>
</dbReference>
<keyword evidence="3" id="KW-0472">Membrane</keyword>
<feature type="transmembrane region" description="Helical" evidence="3">
    <location>
        <begin position="6"/>
        <end position="27"/>
    </location>
</feature>
<dbReference type="Pfam" id="PF20973">
    <property type="entry name" value="VUPS"/>
    <property type="match status" value="1"/>
</dbReference>
<gene>
    <name evidence="5" type="ORF">GGQ67_001766</name>
</gene>
<dbReference type="InterPro" id="IPR048533">
    <property type="entry name" value="VUPS"/>
</dbReference>
<feature type="transmembrane region" description="Helical" evidence="3">
    <location>
        <begin position="201"/>
        <end position="221"/>
    </location>
</feature>
<feature type="transmembrane region" description="Helical" evidence="3">
    <location>
        <begin position="34"/>
        <end position="56"/>
    </location>
</feature>
<evidence type="ECO:0000313" key="5">
    <source>
        <dbReference type="EMBL" id="MBB3964127.1"/>
    </source>
</evidence>
<dbReference type="GO" id="GO:0052621">
    <property type="term" value="F:diguanylate cyclase activity"/>
    <property type="evidence" value="ECO:0007669"/>
    <property type="project" value="UniProtKB-EC"/>
</dbReference>
<dbReference type="Gene3D" id="3.30.70.270">
    <property type="match status" value="1"/>
</dbReference>
<keyword evidence="3" id="KW-1133">Transmembrane helix</keyword>
<comment type="caution">
    <text evidence="5">The sequence shown here is derived from an EMBL/GenBank/DDBJ whole genome shotgun (WGS) entry which is preliminary data.</text>
</comment>
<dbReference type="CDD" id="cd01949">
    <property type="entry name" value="GGDEF"/>
    <property type="match status" value="1"/>
</dbReference>
<protein>
    <recommendedName>
        <fullName evidence="1">diguanylate cyclase</fullName>
        <ecNumber evidence="1">2.7.7.65</ecNumber>
    </recommendedName>
</protein>
<dbReference type="SMART" id="SM00267">
    <property type="entry name" value="GGDEF"/>
    <property type="match status" value="1"/>
</dbReference>
<dbReference type="PROSITE" id="PS50887">
    <property type="entry name" value="GGDEF"/>
    <property type="match status" value="1"/>
</dbReference>
<feature type="domain" description="GGDEF" evidence="4">
    <location>
        <begin position="287"/>
        <end position="418"/>
    </location>
</feature>
<dbReference type="Pfam" id="PF00990">
    <property type="entry name" value="GGDEF"/>
    <property type="match status" value="1"/>
</dbReference>
<dbReference type="NCBIfam" id="TIGR00254">
    <property type="entry name" value="GGDEF"/>
    <property type="match status" value="1"/>
</dbReference>
<dbReference type="PANTHER" id="PTHR45138">
    <property type="entry name" value="REGULATORY COMPONENTS OF SENSORY TRANSDUCTION SYSTEM"/>
    <property type="match status" value="1"/>
</dbReference>
<dbReference type="PANTHER" id="PTHR45138:SF9">
    <property type="entry name" value="DIGUANYLATE CYCLASE DGCM-RELATED"/>
    <property type="match status" value="1"/>
</dbReference>
<feature type="transmembrane region" description="Helical" evidence="3">
    <location>
        <begin position="135"/>
        <end position="155"/>
    </location>
</feature>
<dbReference type="InterPro" id="IPR050469">
    <property type="entry name" value="Diguanylate_Cyclase"/>
</dbReference>
<dbReference type="InterPro" id="IPR043128">
    <property type="entry name" value="Rev_trsase/Diguanyl_cyclase"/>
</dbReference>
<dbReference type="SUPFAM" id="SSF55073">
    <property type="entry name" value="Nucleotide cyclase"/>
    <property type="match status" value="1"/>
</dbReference>
<name>A0A7W6CN62_9HYPH</name>
<organism evidence="5 6">
    <name type="scientific">Rhizobium metallidurans</name>
    <dbReference type="NCBI Taxonomy" id="1265931"/>
    <lineage>
        <taxon>Bacteria</taxon>
        <taxon>Pseudomonadati</taxon>
        <taxon>Pseudomonadota</taxon>
        <taxon>Alphaproteobacteria</taxon>
        <taxon>Hyphomicrobiales</taxon>
        <taxon>Rhizobiaceae</taxon>
        <taxon>Rhizobium/Agrobacterium group</taxon>
        <taxon>Rhizobium</taxon>
    </lineage>
</organism>
<proteinExistence type="predicted"/>
<feature type="transmembrane region" description="Helical" evidence="3">
    <location>
        <begin position="62"/>
        <end position="83"/>
    </location>
</feature>